<gene>
    <name evidence="9" type="ORF">K469DRAFT_586984</name>
</gene>
<dbReference type="GO" id="GO:0005794">
    <property type="term" value="C:Golgi apparatus"/>
    <property type="evidence" value="ECO:0007669"/>
    <property type="project" value="UniProtKB-ARBA"/>
</dbReference>
<feature type="domain" description="Mon2/Sec7/BIG1-like HUS" evidence="6">
    <location>
        <begin position="210"/>
        <end position="362"/>
    </location>
</feature>
<organism evidence="9 10">
    <name type="scientific">Zopfia rhizophila CBS 207.26</name>
    <dbReference type="NCBI Taxonomy" id="1314779"/>
    <lineage>
        <taxon>Eukaryota</taxon>
        <taxon>Fungi</taxon>
        <taxon>Dikarya</taxon>
        <taxon>Ascomycota</taxon>
        <taxon>Pezizomycotina</taxon>
        <taxon>Dothideomycetes</taxon>
        <taxon>Dothideomycetes incertae sedis</taxon>
        <taxon>Zopfiaceae</taxon>
        <taxon>Zopfia</taxon>
    </lineage>
</organism>
<evidence type="ECO:0008006" key="11">
    <source>
        <dbReference type="Google" id="ProtNLM"/>
    </source>
</evidence>
<feature type="compositionally biased region" description="Basic and acidic residues" evidence="5">
    <location>
        <begin position="496"/>
        <end position="505"/>
    </location>
</feature>
<name>A0A6A6DRJ8_9PEZI</name>
<dbReference type="PANTHER" id="PTHR10663">
    <property type="entry name" value="GUANYL-NUCLEOTIDE EXCHANGE FACTOR"/>
    <property type="match status" value="1"/>
</dbReference>
<evidence type="ECO:0000313" key="9">
    <source>
        <dbReference type="EMBL" id="KAF2182237.1"/>
    </source>
</evidence>
<dbReference type="Pfam" id="PF16213">
    <property type="entry name" value="DCB"/>
    <property type="match status" value="1"/>
</dbReference>
<evidence type="ECO:0000259" key="6">
    <source>
        <dbReference type="Pfam" id="PF12783"/>
    </source>
</evidence>
<proteinExistence type="inferred from homology"/>
<dbReference type="Proteomes" id="UP000800200">
    <property type="component" value="Unassembled WGS sequence"/>
</dbReference>
<feature type="coiled-coil region" evidence="4">
    <location>
        <begin position="7"/>
        <end position="34"/>
    </location>
</feature>
<keyword evidence="4" id="KW-0175">Coiled coil</keyword>
<dbReference type="EMBL" id="ML994649">
    <property type="protein sequence ID" value="KAF2182237.1"/>
    <property type="molecule type" value="Genomic_DNA"/>
</dbReference>
<evidence type="ECO:0000256" key="4">
    <source>
        <dbReference type="SAM" id="Coils"/>
    </source>
</evidence>
<feature type="compositionally biased region" description="Basic residues" evidence="5">
    <location>
        <begin position="513"/>
        <end position="524"/>
    </location>
</feature>
<feature type="region of interest" description="Disordered" evidence="5">
    <location>
        <begin position="488"/>
        <end position="524"/>
    </location>
</feature>
<protein>
    <recommendedName>
        <fullName evidence="11">Endosomal peripheral membrane protein-like protein</fullName>
    </recommendedName>
</protein>
<evidence type="ECO:0000256" key="3">
    <source>
        <dbReference type="ARBA" id="ARBA00022927"/>
    </source>
</evidence>
<evidence type="ECO:0000256" key="5">
    <source>
        <dbReference type="SAM" id="MobiDB-lite"/>
    </source>
</evidence>
<comment type="similarity">
    <text evidence="1">Belongs to the MON2 family.</text>
</comment>
<dbReference type="Pfam" id="PF12783">
    <property type="entry name" value="Sec7-like_HUS"/>
    <property type="match status" value="1"/>
</dbReference>
<dbReference type="InterPro" id="IPR032691">
    <property type="entry name" value="Mon2/Sec7/BIG1-like_HUS"/>
</dbReference>
<feature type="domain" description="Mon2/Sec7/BIG1-like dimerisation and cyclophilin-binding" evidence="8">
    <location>
        <begin position="4"/>
        <end position="185"/>
    </location>
</feature>
<evidence type="ECO:0000256" key="2">
    <source>
        <dbReference type="ARBA" id="ARBA00022448"/>
    </source>
</evidence>
<dbReference type="InterPro" id="IPR032817">
    <property type="entry name" value="Mon2_C"/>
</dbReference>
<keyword evidence="3" id="KW-0653">Protein transport</keyword>
<accession>A0A6A6DRJ8</accession>
<evidence type="ECO:0000256" key="1">
    <source>
        <dbReference type="ARBA" id="ARBA00008144"/>
    </source>
</evidence>
<dbReference type="GO" id="GO:0015031">
    <property type="term" value="P:protein transport"/>
    <property type="evidence" value="ECO:0007669"/>
    <property type="project" value="UniProtKB-KW"/>
</dbReference>
<keyword evidence="2" id="KW-0813">Transport</keyword>
<evidence type="ECO:0000313" key="10">
    <source>
        <dbReference type="Proteomes" id="UP000800200"/>
    </source>
</evidence>
<evidence type="ECO:0000259" key="7">
    <source>
        <dbReference type="Pfam" id="PF16206"/>
    </source>
</evidence>
<dbReference type="OrthoDB" id="294853at2759"/>
<feature type="domain" description="Mon2 C-terminal" evidence="7">
    <location>
        <begin position="1010"/>
        <end position="1149"/>
    </location>
</feature>
<sequence length="1704" mass="187260">MTAQILASELGNLIQDSKRKNSELRNAAEKALQDLKALPVTSEAQLAAGRVQILIVGKDLSRRPHFISPFLIACSTQNAKFGSPGVSCLQRLSVARALPKERLTEVLEALRDSVTLSNDVQLKILQALPSLLQNYPSELRGELLSIALQICSALQNAKNFAVSNTAAATLQQLVIFVFDRVSAEDERALEIPTVAEVTGDTGPVTVRPAAHDAYKVFNDLNLIVNGENPTFIHFSSIPQTSGLELIEAVLSNHGKVISTHAEQAQILRSLLMPRIIRALSDRLPFPVTVRIIRILYLLIRYHLAIMPSECEIALGLLNHMLDPEASPLWKRALCLEVFRGVYLDSRLVLEMYGQFDEKEGKRCIFGDNLAAFVRLATERPAIIGLGQHSTIPMGRGENRESASEQAVAEAGALAGVIGGPMPESNQGGNHTGISTQWSSLKTPCMEHLDKVEPPSLPDTYIYSLVLTCITNLSESLAKFVLPLTVPHEGKSRKKAKTEDLPKEGSDTASPSSNHRRLSRTQSYRKKSVPINPLTLTDHLAHSFIRTTSSLVSECWPAVLATCSTFLNAALDTEYYRALVRAIQKFTQVAGLLRLSTPRDAFLTTLAKAAVPPNLLVANVSSPKTPTPENQGPLSNTKGLLSVDSLVSQASSMSLDKNRRPSHEATTPTLSPRNLLCLRALINLAIALGPTLQSAWSIVFETLQMADLVMAVSNYQSGGRTPGVTGVRTDADSCLEKVEAETSAVQAAARRLFESTVDFPNECFVELLQALCTLLNGTAAPESVPQTPTASIRPQMLHQRRMGSVSGISLNIESNARDSVFALSKISELAALNEGRLCQYNPADSGWKLFVTELVRCCAEVRKPASARLLAADILSRTIREIVELSMADDQRNEIQTRILSALQLQISALHDHDSNSDDSYDDTDVRIHQIALETLKNVIEQCGESLVAGWDSVFTSLLSVFASQVQASGEDKKLESAQNEYSSWSFQPPRIISRQLARSAFGSVQLVCSDFLAAVPDKSLSTLLELLLRFTCQQEDLNMSLTTITFFWNVSDFLHSRSDLSSLPGILSSALQEDGIRHTIDLHSRQGSMPMLWLQVLMNLSTVTTDDRAELRNSAVQTIQRIFENYVDQLSSESWMLCLRTVLFRMVEVNLTAQRSIRSESRATPDETAAWNESTKIVLGSISLLISTYMDKINNPAKLGDAWSDLLQYLQQYFTCGSHALGSSVFTTITGVLSKIERPEAIGEAALLKTASMWKSYFDHCEAWQDRSEGNQEAFVAYAEAFKAIYRLTHGPLGTELPSMLSNLEQCIVQSSEVAYSSDIDHMTPLQTQVLECFSMIRSDSAGLPPFLIKMLSRLSILPYSSKASDSDRRSPTFVALSKASMTLLQATAVTHINDGDVYSSGAFHFALGSLFKPIQEKYIWQREGKPPTIWQKATTTALAILEPGLSYITSHNLKGEAIKGIWTQVVNIACGITSAGISPATSTALLEKDEAFDMDAFGRLRDMITLSLGSSAIPDALRRTYTRTLFEVSVIHEPEPGEVPNLMEAPLEDLYRIRFGHTYDHEPTLRSKMAYVCLSELISLVSVHDGSTERIKLAQAAAPYLILRITLPLRAYIADQPLRGRMPAPESHRRELLFVLGEMRKLKSEPQAIPDAPGVTSTHKKHLHRLYPLLVQATKVARNDAAVFEGLAALMDMVGKGFGLQDE</sequence>
<dbReference type="SUPFAM" id="SSF48371">
    <property type="entry name" value="ARM repeat"/>
    <property type="match status" value="2"/>
</dbReference>
<dbReference type="InterPro" id="IPR032629">
    <property type="entry name" value="DCB_dom"/>
</dbReference>
<dbReference type="PANTHER" id="PTHR10663:SF333">
    <property type="entry name" value="PROTEIN MON2 HOMOLOG"/>
    <property type="match status" value="1"/>
</dbReference>
<evidence type="ECO:0000259" key="8">
    <source>
        <dbReference type="Pfam" id="PF16213"/>
    </source>
</evidence>
<dbReference type="InterPro" id="IPR016024">
    <property type="entry name" value="ARM-type_fold"/>
</dbReference>
<dbReference type="Pfam" id="PF16206">
    <property type="entry name" value="Mon2_C"/>
    <property type="match status" value="1"/>
</dbReference>
<keyword evidence="10" id="KW-1185">Reference proteome</keyword>
<reference evidence="9" key="1">
    <citation type="journal article" date="2020" name="Stud. Mycol.">
        <title>101 Dothideomycetes genomes: a test case for predicting lifestyles and emergence of pathogens.</title>
        <authorList>
            <person name="Haridas S."/>
            <person name="Albert R."/>
            <person name="Binder M."/>
            <person name="Bloem J."/>
            <person name="Labutti K."/>
            <person name="Salamov A."/>
            <person name="Andreopoulos B."/>
            <person name="Baker S."/>
            <person name="Barry K."/>
            <person name="Bills G."/>
            <person name="Bluhm B."/>
            <person name="Cannon C."/>
            <person name="Castanera R."/>
            <person name="Culley D."/>
            <person name="Daum C."/>
            <person name="Ezra D."/>
            <person name="Gonzalez J."/>
            <person name="Henrissat B."/>
            <person name="Kuo A."/>
            <person name="Liang C."/>
            <person name="Lipzen A."/>
            <person name="Lutzoni F."/>
            <person name="Magnuson J."/>
            <person name="Mondo S."/>
            <person name="Nolan M."/>
            <person name="Ohm R."/>
            <person name="Pangilinan J."/>
            <person name="Park H.-J."/>
            <person name="Ramirez L."/>
            <person name="Alfaro M."/>
            <person name="Sun H."/>
            <person name="Tritt A."/>
            <person name="Yoshinaga Y."/>
            <person name="Zwiers L.-H."/>
            <person name="Turgeon B."/>
            <person name="Goodwin S."/>
            <person name="Spatafora J."/>
            <person name="Crous P."/>
            <person name="Grigoriev I."/>
        </authorList>
    </citation>
    <scope>NUCLEOTIDE SEQUENCE</scope>
    <source>
        <strain evidence="9">CBS 207.26</strain>
    </source>
</reference>